<dbReference type="InterPro" id="IPR002068">
    <property type="entry name" value="A-crystallin/Hsp20_dom"/>
</dbReference>
<dbReference type="Gene3D" id="2.60.40.790">
    <property type="match status" value="1"/>
</dbReference>
<dbReference type="InterPro" id="IPR031107">
    <property type="entry name" value="Small_HSP"/>
</dbReference>
<feature type="domain" description="SHSP" evidence="3">
    <location>
        <begin position="27"/>
        <end position="140"/>
    </location>
</feature>
<dbReference type="PROSITE" id="PS01031">
    <property type="entry name" value="SHSP"/>
    <property type="match status" value="1"/>
</dbReference>
<sequence length="142" mass="16535">MSLIPWKPFADMDKFFSEEDWLMPVFPKMDIIKPAMDVKENEKEIVAELEIPGFDPEKIDISVEDGVLRVKGVLDEKKEEKDKGYWRKEIRTGSFERMIRLPVEVKENEVAAVYEKGILKINMPKAKPKELSKKIKVQIKGK</sequence>
<dbReference type="InterPro" id="IPR008978">
    <property type="entry name" value="HSP20-like_chaperone"/>
</dbReference>
<evidence type="ECO:0000256" key="1">
    <source>
        <dbReference type="PROSITE-ProRule" id="PRU00285"/>
    </source>
</evidence>
<reference evidence="4" key="1">
    <citation type="journal article" date="2020" name="mSystems">
        <title>Genome- and Community-Level Interaction Insights into Carbon Utilization and Element Cycling Functions of Hydrothermarchaeota in Hydrothermal Sediment.</title>
        <authorList>
            <person name="Zhou Z."/>
            <person name="Liu Y."/>
            <person name="Xu W."/>
            <person name="Pan J."/>
            <person name="Luo Z.H."/>
            <person name="Li M."/>
        </authorList>
    </citation>
    <scope>NUCLEOTIDE SEQUENCE [LARGE SCALE GENOMIC DNA]</scope>
    <source>
        <strain evidence="4">SpSt-579</strain>
    </source>
</reference>
<comment type="similarity">
    <text evidence="1 2">Belongs to the small heat shock protein (HSP20) family.</text>
</comment>
<proteinExistence type="inferred from homology"/>
<comment type="caution">
    <text evidence="4">The sequence shown here is derived from an EMBL/GenBank/DDBJ whole genome shotgun (WGS) entry which is preliminary data.</text>
</comment>
<dbReference type="EMBL" id="DSYQ01000013">
    <property type="protein sequence ID" value="HGT71186.1"/>
    <property type="molecule type" value="Genomic_DNA"/>
</dbReference>
<name>A0A7C4M5T0_UNCC3</name>
<evidence type="ECO:0000259" key="3">
    <source>
        <dbReference type="PROSITE" id="PS01031"/>
    </source>
</evidence>
<accession>A0A7C4M5T0</accession>
<evidence type="ECO:0000256" key="2">
    <source>
        <dbReference type="RuleBase" id="RU003616"/>
    </source>
</evidence>
<dbReference type="Pfam" id="PF00011">
    <property type="entry name" value="HSP20"/>
    <property type="match status" value="1"/>
</dbReference>
<organism evidence="4">
    <name type="scientific">candidate division CPR3 bacterium</name>
    <dbReference type="NCBI Taxonomy" id="2268181"/>
    <lineage>
        <taxon>Bacteria</taxon>
        <taxon>Bacteria division CPR3</taxon>
    </lineage>
</organism>
<dbReference type="AlphaFoldDB" id="A0A7C4M5T0"/>
<dbReference type="PANTHER" id="PTHR11527">
    <property type="entry name" value="HEAT-SHOCK PROTEIN 20 FAMILY MEMBER"/>
    <property type="match status" value="1"/>
</dbReference>
<gene>
    <name evidence="4" type="ORF">ENT43_02925</name>
</gene>
<evidence type="ECO:0000313" key="4">
    <source>
        <dbReference type="EMBL" id="HGT71186.1"/>
    </source>
</evidence>
<dbReference type="SUPFAM" id="SSF49764">
    <property type="entry name" value="HSP20-like chaperones"/>
    <property type="match status" value="1"/>
</dbReference>
<protein>
    <submittedName>
        <fullName evidence="4">Hsp20/alpha crystallin family protein</fullName>
    </submittedName>
</protein>
<dbReference type="CDD" id="cd06464">
    <property type="entry name" value="ACD_sHsps-like"/>
    <property type="match status" value="1"/>
</dbReference>